<dbReference type="InterPro" id="IPR018490">
    <property type="entry name" value="cNMP-bd_dom_sf"/>
</dbReference>
<dbReference type="CDD" id="cd00038">
    <property type="entry name" value="CAP_ED"/>
    <property type="match status" value="1"/>
</dbReference>
<dbReference type="InterPro" id="IPR036390">
    <property type="entry name" value="WH_DNA-bd_sf"/>
</dbReference>
<evidence type="ECO:0000313" key="7">
    <source>
        <dbReference type="Proteomes" id="UP000283469"/>
    </source>
</evidence>
<dbReference type="OrthoDB" id="6155297at2"/>
<organism evidence="6 7">
    <name type="scientific">Sphingobium terrigena</name>
    <dbReference type="NCBI Taxonomy" id="2304063"/>
    <lineage>
        <taxon>Bacteria</taxon>
        <taxon>Pseudomonadati</taxon>
        <taxon>Pseudomonadota</taxon>
        <taxon>Alphaproteobacteria</taxon>
        <taxon>Sphingomonadales</taxon>
        <taxon>Sphingomonadaceae</taxon>
        <taxon>Sphingobium</taxon>
    </lineage>
</organism>
<dbReference type="EMBL" id="QVRA01000005">
    <property type="protein sequence ID" value="RJG55778.1"/>
    <property type="molecule type" value="Genomic_DNA"/>
</dbReference>
<dbReference type="AlphaFoldDB" id="A0A418YUJ2"/>
<reference evidence="6 7" key="1">
    <citation type="submission" date="2018-08" db="EMBL/GenBank/DDBJ databases">
        <title>Sphingobium sp. EO9.</title>
        <authorList>
            <person name="Park Y."/>
            <person name="Kim K.H."/>
            <person name="Jeon C.O."/>
        </authorList>
    </citation>
    <scope>NUCLEOTIDE SEQUENCE [LARGE SCALE GENOMIC DNA]</scope>
    <source>
        <strain evidence="6 7">EO9</strain>
    </source>
</reference>
<proteinExistence type="predicted"/>
<comment type="caution">
    <text evidence="6">The sequence shown here is derived from an EMBL/GenBank/DDBJ whole genome shotgun (WGS) entry which is preliminary data.</text>
</comment>
<dbReference type="GO" id="GO:0003700">
    <property type="term" value="F:DNA-binding transcription factor activity"/>
    <property type="evidence" value="ECO:0007669"/>
    <property type="project" value="TreeGrafter"/>
</dbReference>
<dbReference type="InterPro" id="IPR050397">
    <property type="entry name" value="Env_Response_Regulators"/>
</dbReference>
<dbReference type="SUPFAM" id="SSF46785">
    <property type="entry name" value="Winged helix' DNA-binding domain"/>
    <property type="match status" value="1"/>
</dbReference>
<dbReference type="InterPro" id="IPR012318">
    <property type="entry name" value="HTH_CRP"/>
</dbReference>
<dbReference type="InterPro" id="IPR000595">
    <property type="entry name" value="cNMP-bd_dom"/>
</dbReference>
<feature type="domain" description="HTH crp-type" evidence="5">
    <location>
        <begin position="147"/>
        <end position="221"/>
    </location>
</feature>
<dbReference type="PANTHER" id="PTHR24567:SF68">
    <property type="entry name" value="DNA-BINDING TRANSCRIPTIONAL DUAL REGULATOR CRP"/>
    <property type="match status" value="1"/>
</dbReference>
<dbReference type="GO" id="GO:0003677">
    <property type="term" value="F:DNA binding"/>
    <property type="evidence" value="ECO:0007669"/>
    <property type="project" value="UniProtKB-KW"/>
</dbReference>
<keyword evidence="3" id="KW-0804">Transcription</keyword>
<protein>
    <submittedName>
        <fullName evidence="6">Crp/Fnr family transcriptional regulator</fullName>
    </submittedName>
</protein>
<dbReference type="SUPFAM" id="SSF51206">
    <property type="entry name" value="cAMP-binding domain-like"/>
    <property type="match status" value="1"/>
</dbReference>
<evidence type="ECO:0000259" key="5">
    <source>
        <dbReference type="PROSITE" id="PS51063"/>
    </source>
</evidence>
<dbReference type="Pfam" id="PF13545">
    <property type="entry name" value="HTH_Crp_2"/>
    <property type="match status" value="1"/>
</dbReference>
<gene>
    <name evidence="6" type="ORF">D0Z70_06950</name>
</gene>
<dbReference type="InterPro" id="IPR036388">
    <property type="entry name" value="WH-like_DNA-bd_sf"/>
</dbReference>
<evidence type="ECO:0000259" key="4">
    <source>
        <dbReference type="PROSITE" id="PS50042"/>
    </source>
</evidence>
<dbReference type="Gene3D" id="2.60.120.10">
    <property type="entry name" value="Jelly Rolls"/>
    <property type="match status" value="1"/>
</dbReference>
<dbReference type="PROSITE" id="PS51063">
    <property type="entry name" value="HTH_CRP_2"/>
    <property type="match status" value="1"/>
</dbReference>
<evidence type="ECO:0000256" key="3">
    <source>
        <dbReference type="ARBA" id="ARBA00023163"/>
    </source>
</evidence>
<dbReference type="PROSITE" id="PS50042">
    <property type="entry name" value="CNMP_BINDING_3"/>
    <property type="match status" value="1"/>
</dbReference>
<dbReference type="SMART" id="SM00100">
    <property type="entry name" value="cNMP"/>
    <property type="match status" value="1"/>
</dbReference>
<keyword evidence="7" id="KW-1185">Reference proteome</keyword>
<feature type="domain" description="Cyclic nucleotide-binding" evidence="4">
    <location>
        <begin position="32"/>
        <end position="116"/>
    </location>
</feature>
<dbReference type="CDD" id="cd00092">
    <property type="entry name" value="HTH_CRP"/>
    <property type="match status" value="1"/>
</dbReference>
<dbReference type="SMART" id="SM00419">
    <property type="entry name" value="HTH_CRP"/>
    <property type="match status" value="1"/>
</dbReference>
<dbReference type="Pfam" id="PF00027">
    <property type="entry name" value="cNMP_binding"/>
    <property type="match status" value="1"/>
</dbReference>
<dbReference type="Proteomes" id="UP000283469">
    <property type="component" value="Unassembled WGS sequence"/>
</dbReference>
<dbReference type="PRINTS" id="PR00034">
    <property type="entry name" value="HTHCRP"/>
</dbReference>
<dbReference type="PANTHER" id="PTHR24567">
    <property type="entry name" value="CRP FAMILY TRANSCRIPTIONAL REGULATORY PROTEIN"/>
    <property type="match status" value="1"/>
</dbReference>
<dbReference type="GO" id="GO:0005829">
    <property type="term" value="C:cytosol"/>
    <property type="evidence" value="ECO:0007669"/>
    <property type="project" value="TreeGrafter"/>
</dbReference>
<sequence length="244" mass="27498">MVVTSCFAERLAKHVPLSDAEKAALARLEENPRKVKRGAMIQRVNDTVTELFVLREGRVMSFVILPDGSRQILRVYFPGDFIGSASTIYSKAPESLIALTDVVVCPFDKHALRRLLEEYPRVAALLFLLSNAERVAMTDRLASLGRTSAKARVASFLLDMFDRLRVTDDGVIDSFDLKLTQEEIGDSIGLTSVHVNRMIRQMEQEGLISRSNGRITLHQMARLEEIGHYTNRHKDMDLDWLPVG</sequence>
<evidence type="ECO:0000256" key="2">
    <source>
        <dbReference type="ARBA" id="ARBA00023125"/>
    </source>
</evidence>
<keyword evidence="2" id="KW-0238">DNA-binding</keyword>
<evidence type="ECO:0000256" key="1">
    <source>
        <dbReference type="ARBA" id="ARBA00023015"/>
    </source>
</evidence>
<dbReference type="Gene3D" id="1.10.10.10">
    <property type="entry name" value="Winged helix-like DNA-binding domain superfamily/Winged helix DNA-binding domain"/>
    <property type="match status" value="1"/>
</dbReference>
<name>A0A418YUJ2_9SPHN</name>
<keyword evidence="1" id="KW-0805">Transcription regulation</keyword>
<accession>A0A418YUJ2</accession>
<dbReference type="RefSeq" id="WP_119744761.1">
    <property type="nucleotide sequence ID" value="NZ_QVRA01000005.1"/>
</dbReference>
<evidence type="ECO:0000313" key="6">
    <source>
        <dbReference type="EMBL" id="RJG55778.1"/>
    </source>
</evidence>
<dbReference type="InterPro" id="IPR014710">
    <property type="entry name" value="RmlC-like_jellyroll"/>
</dbReference>